<accession>A0A0F9QQS3</accession>
<feature type="non-terminal residue" evidence="2">
    <location>
        <position position="1"/>
    </location>
</feature>
<protein>
    <recommendedName>
        <fullName evidence="3">Bulb-type lectin domain-containing protein</fullName>
    </recommendedName>
</protein>
<reference evidence="2" key="1">
    <citation type="journal article" date="2015" name="Nature">
        <title>Complex archaea that bridge the gap between prokaryotes and eukaryotes.</title>
        <authorList>
            <person name="Spang A."/>
            <person name="Saw J.H."/>
            <person name="Jorgensen S.L."/>
            <person name="Zaremba-Niedzwiedzka K."/>
            <person name="Martijn J."/>
            <person name="Lind A.E."/>
            <person name="van Eijk R."/>
            <person name="Schleper C."/>
            <person name="Guy L."/>
            <person name="Ettema T.J."/>
        </authorList>
    </citation>
    <scope>NUCLEOTIDE SEQUENCE</scope>
</reference>
<dbReference type="Gene3D" id="2.120.10.30">
    <property type="entry name" value="TolB, C-terminal domain"/>
    <property type="match status" value="2"/>
</dbReference>
<proteinExistence type="predicted"/>
<comment type="caution">
    <text evidence="2">The sequence shown here is derived from an EMBL/GenBank/DDBJ whole genome shotgun (WGS) entry which is preliminary data.</text>
</comment>
<dbReference type="Pfam" id="PF06739">
    <property type="entry name" value="SBBP"/>
    <property type="match status" value="2"/>
</dbReference>
<gene>
    <name evidence="2" type="ORF">LCGC14_0689500</name>
</gene>
<evidence type="ECO:0008006" key="3">
    <source>
        <dbReference type="Google" id="ProtNLM"/>
    </source>
</evidence>
<keyword evidence="1" id="KW-0812">Transmembrane</keyword>
<dbReference type="SUPFAM" id="SSF101898">
    <property type="entry name" value="NHL repeat"/>
    <property type="match status" value="1"/>
</dbReference>
<keyword evidence="1" id="KW-1133">Transmembrane helix</keyword>
<dbReference type="InterPro" id="IPR011042">
    <property type="entry name" value="6-blade_b-propeller_TolB-like"/>
</dbReference>
<dbReference type="InterPro" id="IPR010620">
    <property type="entry name" value="SBBP_repeat"/>
</dbReference>
<dbReference type="EMBL" id="LAZR01001429">
    <property type="protein sequence ID" value="KKN44784.1"/>
    <property type="molecule type" value="Genomic_DNA"/>
</dbReference>
<keyword evidence="1" id="KW-0472">Membrane</keyword>
<evidence type="ECO:0000313" key="2">
    <source>
        <dbReference type="EMBL" id="KKN44784.1"/>
    </source>
</evidence>
<dbReference type="AlphaFoldDB" id="A0A0F9QQS3"/>
<dbReference type="PANTHER" id="PTHR42754:SF1">
    <property type="entry name" value="LIPOPROTEIN"/>
    <property type="match status" value="1"/>
</dbReference>
<feature type="transmembrane region" description="Helical" evidence="1">
    <location>
        <begin position="502"/>
        <end position="519"/>
    </location>
</feature>
<organism evidence="2">
    <name type="scientific">marine sediment metagenome</name>
    <dbReference type="NCBI Taxonomy" id="412755"/>
    <lineage>
        <taxon>unclassified sequences</taxon>
        <taxon>metagenomes</taxon>
        <taxon>ecological metagenomes</taxon>
    </lineage>
</organism>
<sequence length="531" mass="57936">LINTFLLSILTPITLYRKNGTKINNNTSPLTSDGCSLISEWYKTWGGASFDHSYDLTFDSSENLYLAGSTWREGWSDIGLVKYNNLGVYQWSRTWGGNVSDLANSIELDESGNIYVAGSSGDNYADLYGDVSLLKYNNVGELQWNKTWGGNQRDGGDGIVIDSLGDIYVAVTTQSFGAGQHDIGLLKYNNSGDLQWNRTWGGSVMDWSMGIAIDSSDNIYIAGTTDSFGDGNGDLCLLKYNSSGDLQWSRNWGLGAGEYSRGITLDELGNIYLTGITDNTRNLFILKYNPLGVLSWSRTHSIGAPYDLFDIELDSSNNIFLAGYKEVNGYRDMFLINYDNAGNFICDLTWGGNFGDEASALAIDSSDNIFISGSTNSYGAGQSDMILVKLIIGEPSEPSEPSGKSTYLGPGQSVILHFSVKGGDVVKGEYSTDPHLSLIIAWGYGGNNGIMAQDTSRGTFTLNILDGSGDCVFTFTNLDTHGGILQYNVYVVSSDSDSIPSFNLSIIITVSIVNCILLLRRKYRTKTVRFL</sequence>
<dbReference type="PANTHER" id="PTHR42754">
    <property type="entry name" value="ENDOGLUCANASE"/>
    <property type="match status" value="1"/>
</dbReference>
<name>A0A0F9QQS3_9ZZZZ</name>
<evidence type="ECO:0000256" key="1">
    <source>
        <dbReference type="SAM" id="Phobius"/>
    </source>
</evidence>